<dbReference type="InterPro" id="IPR023811">
    <property type="entry name" value="CHP04076"/>
</dbReference>
<dbReference type="EMBL" id="FOWD01000007">
    <property type="protein sequence ID" value="SFO03523.1"/>
    <property type="molecule type" value="Genomic_DNA"/>
</dbReference>
<proteinExistence type="predicted"/>
<dbReference type="NCBIfam" id="TIGR04076">
    <property type="entry name" value="TIGR04076 family protein"/>
    <property type="match status" value="1"/>
</dbReference>
<organism evidence="1 2">
    <name type="scientific">Anaerocolumna aminovalerica</name>
    <dbReference type="NCBI Taxonomy" id="1527"/>
    <lineage>
        <taxon>Bacteria</taxon>
        <taxon>Bacillati</taxon>
        <taxon>Bacillota</taxon>
        <taxon>Clostridia</taxon>
        <taxon>Lachnospirales</taxon>
        <taxon>Lachnospiraceae</taxon>
        <taxon>Anaerocolumna</taxon>
    </lineage>
</organism>
<dbReference type="RefSeq" id="WP_091685137.1">
    <property type="nucleotide sequence ID" value="NZ_BAABFM010000010.1"/>
</dbReference>
<keyword evidence="2" id="KW-1185">Reference proteome</keyword>
<accession>A0A1I5DWD5</accession>
<reference evidence="1 2" key="1">
    <citation type="submission" date="2016-10" db="EMBL/GenBank/DDBJ databases">
        <authorList>
            <person name="de Groot N.N."/>
        </authorList>
    </citation>
    <scope>NUCLEOTIDE SEQUENCE [LARGE SCALE GENOMIC DNA]</scope>
    <source>
        <strain evidence="1 2">DSM 1283</strain>
    </source>
</reference>
<sequence length="80" mass="9092">MVKLTIIESKCRCGYFKPGDQFIVEDLCPPICHELWNSIYPFVYALQNGAVLDYGNGKAPMFDMKCPDRGKVHIHGEKVD</sequence>
<dbReference type="OrthoDB" id="1711134at2"/>
<gene>
    <name evidence="1" type="ORF">SAMN04489757_10725</name>
</gene>
<evidence type="ECO:0000313" key="2">
    <source>
        <dbReference type="Proteomes" id="UP000198806"/>
    </source>
</evidence>
<dbReference type="AlphaFoldDB" id="A0A1I5DWD5"/>
<protein>
    <submittedName>
        <fullName evidence="1">TIGR04076 family protein</fullName>
    </submittedName>
</protein>
<dbReference type="Proteomes" id="UP000198806">
    <property type="component" value="Unassembled WGS sequence"/>
</dbReference>
<name>A0A1I5DWD5_9FIRM</name>
<evidence type="ECO:0000313" key="1">
    <source>
        <dbReference type="EMBL" id="SFO03523.1"/>
    </source>
</evidence>